<evidence type="ECO:0000313" key="2">
    <source>
        <dbReference type="Proteomes" id="UP000076858"/>
    </source>
</evidence>
<dbReference type="EMBL" id="LRGB01000267">
    <property type="protein sequence ID" value="KZS19952.1"/>
    <property type="molecule type" value="Genomic_DNA"/>
</dbReference>
<dbReference type="Proteomes" id="UP000076858">
    <property type="component" value="Unassembled WGS sequence"/>
</dbReference>
<dbReference type="AlphaFoldDB" id="A0A162QU21"/>
<sequence length="40" mass="4166">ADGAGYKGFICDLVSCGPLTEKEVLKILPGAIGRKPYIAT</sequence>
<gene>
    <name evidence="1" type="ORF">APZ42_013484</name>
</gene>
<reference evidence="1 2" key="1">
    <citation type="submission" date="2016-03" db="EMBL/GenBank/DDBJ databases">
        <title>EvidentialGene: Evidence-directed Construction of Genes on Genomes.</title>
        <authorList>
            <person name="Gilbert D.G."/>
            <person name="Choi J.-H."/>
            <person name="Mockaitis K."/>
            <person name="Colbourne J."/>
            <person name="Pfrender M."/>
        </authorList>
    </citation>
    <scope>NUCLEOTIDE SEQUENCE [LARGE SCALE GENOMIC DNA]</scope>
    <source>
        <strain evidence="1 2">Xinb3</strain>
        <tissue evidence="1">Complete organism</tissue>
    </source>
</reference>
<protein>
    <submittedName>
        <fullName evidence="1">Uncharacterized protein</fullName>
    </submittedName>
</protein>
<proteinExistence type="predicted"/>
<feature type="non-terminal residue" evidence="1">
    <location>
        <position position="1"/>
    </location>
</feature>
<name>A0A162QU21_9CRUS</name>
<accession>A0A162QU21</accession>
<evidence type="ECO:0000313" key="1">
    <source>
        <dbReference type="EMBL" id="KZS19952.1"/>
    </source>
</evidence>
<keyword evidence="2" id="KW-1185">Reference proteome</keyword>
<comment type="caution">
    <text evidence="1">The sequence shown here is derived from an EMBL/GenBank/DDBJ whole genome shotgun (WGS) entry which is preliminary data.</text>
</comment>
<organism evidence="1 2">
    <name type="scientific">Daphnia magna</name>
    <dbReference type="NCBI Taxonomy" id="35525"/>
    <lineage>
        <taxon>Eukaryota</taxon>
        <taxon>Metazoa</taxon>
        <taxon>Ecdysozoa</taxon>
        <taxon>Arthropoda</taxon>
        <taxon>Crustacea</taxon>
        <taxon>Branchiopoda</taxon>
        <taxon>Diplostraca</taxon>
        <taxon>Cladocera</taxon>
        <taxon>Anomopoda</taxon>
        <taxon>Daphniidae</taxon>
        <taxon>Daphnia</taxon>
    </lineage>
</organism>